<keyword evidence="1" id="KW-0812">Transmembrane</keyword>
<dbReference type="RefSeq" id="WP_188754267.1">
    <property type="nucleotide sequence ID" value="NZ_BMJY01000001.1"/>
</dbReference>
<keyword evidence="3" id="KW-1185">Reference proteome</keyword>
<feature type="transmembrane region" description="Helical" evidence="1">
    <location>
        <begin position="24"/>
        <end position="46"/>
    </location>
</feature>
<evidence type="ECO:0000313" key="2">
    <source>
        <dbReference type="EMBL" id="GGH33668.1"/>
    </source>
</evidence>
<sequence length="192" mass="20242">MTTTRSARPAPAAAHVGRGPSDRFAAWAAVLAGVFSIVMGTSQLVFPQDEDPAIDPRTRVLLVLFTLILWSLPVIYLALTRRAGSRWPAWVASTGNVLLTVGTITSAANGIDLDFFPAVALTANALWFIGSIALAVSLLRAKRLRASLAWPLIILPVLTLLGSQLGGGIPVGAYLLLLAVALLRGKADRPAL</sequence>
<feature type="transmembrane region" description="Helical" evidence="1">
    <location>
        <begin position="148"/>
        <end position="165"/>
    </location>
</feature>
<feature type="transmembrane region" description="Helical" evidence="1">
    <location>
        <begin position="58"/>
        <end position="78"/>
    </location>
</feature>
<evidence type="ECO:0000256" key="1">
    <source>
        <dbReference type="SAM" id="Phobius"/>
    </source>
</evidence>
<organism evidence="2 3">
    <name type="scientific">Microbacterium album</name>
    <dbReference type="NCBI Taxonomy" id="2053191"/>
    <lineage>
        <taxon>Bacteria</taxon>
        <taxon>Bacillati</taxon>
        <taxon>Actinomycetota</taxon>
        <taxon>Actinomycetes</taxon>
        <taxon>Micrococcales</taxon>
        <taxon>Microbacteriaceae</taxon>
        <taxon>Microbacterium</taxon>
    </lineage>
</organism>
<protein>
    <submittedName>
        <fullName evidence="2">Uncharacterized protein</fullName>
    </submittedName>
</protein>
<keyword evidence="1" id="KW-1133">Transmembrane helix</keyword>
<proteinExistence type="predicted"/>
<name>A0A917ICU2_9MICO</name>
<keyword evidence="1" id="KW-0472">Membrane</keyword>
<dbReference type="Proteomes" id="UP000657592">
    <property type="component" value="Unassembled WGS sequence"/>
</dbReference>
<feature type="transmembrane region" description="Helical" evidence="1">
    <location>
        <begin position="115"/>
        <end position="136"/>
    </location>
</feature>
<dbReference type="AlphaFoldDB" id="A0A917ICU2"/>
<comment type="caution">
    <text evidence="2">The sequence shown here is derived from an EMBL/GenBank/DDBJ whole genome shotgun (WGS) entry which is preliminary data.</text>
</comment>
<reference evidence="2" key="1">
    <citation type="journal article" date="2014" name="Int. J. Syst. Evol. Microbiol.">
        <title>Complete genome sequence of Corynebacterium casei LMG S-19264T (=DSM 44701T), isolated from a smear-ripened cheese.</title>
        <authorList>
            <consortium name="US DOE Joint Genome Institute (JGI-PGF)"/>
            <person name="Walter F."/>
            <person name="Albersmeier A."/>
            <person name="Kalinowski J."/>
            <person name="Ruckert C."/>
        </authorList>
    </citation>
    <scope>NUCLEOTIDE SEQUENCE</scope>
    <source>
        <strain evidence="2">CGMCC 1.15794</strain>
    </source>
</reference>
<accession>A0A917ICU2</accession>
<evidence type="ECO:0000313" key="3">
    <source>
        <dbReference type="Proteomes" id="UP000657592"/>
    </source>
</evidence>
<gene>
    <name evidence="2" type="ORF">GCM10010921_00790</name>
</gene>
<dbReference type="EMBL" id="BMJY01000001">
    <property type="protein sequence ID" value="GGH33668.1"/>
    <property type="molecule type" value="Genomic_DNA"/>
</dbReference>
<feature type="transmembrane region" description="Helical" evidence="1">
    <location>
        <begin position="90"/>
        <end position="109"/>
    </location>
</feature>
<reference evidence="2" key="2">
    <citation type="submission" date="2020-09" db="EMBL/GenBank/DDBJ databases">
        <authorList>
            <person name="Sun Q."/>
            <person name="Zhou Y."/>
        </authorList>
    </citation>
    <scope>NUCLEOTIDE SEQUENCE</scope>
    <source>
        <strain evidence="2">CGMCC 1.15794</strain>
    </source>
</reference>